<dbReference type="Proteomes" id="UP000299102">
    <property type="component" value="Unassembled WGS sequence"/>
</dbReference>
<organism evidence="1 2">
    <name type="scientific">Eumeta variegata</name>
    <name type="common">Bagworm moth</name>
    <name type="synonym">Eumeta japonica</name>
    <dbReference type="NCBI Taxonomy" id="151549"/>
    <lineage>
        <taxon>Eukaryota</taxon>
        <taxon>Metazoa</taxon>
        <taxon>Ecdysozoa</taxon>
        <taxon>Arthropoda</taxon>
        <taxon>Hexapoda</taxon>
        <taxon>Insecta</taxon>
        <taxon>Pterygota</taxon>
        <taxon>Neoptera</taxon>
        <taxon>Endopterygota</taxon>
        <taxon>Lepidoptera</taxon>
        <taxon>Glossata</taxon>
        <taxon>Ditrysia</taxon>
        <taxon>Tineoidea</taxon>
        <taxon>Psychidae</taxon>
        <taxon>Oiketicinae</taxon>
        <taxon>Eumeta</taxon>
    </lineage>
</organism>
<proteinExistence type="predicted"/>
<keyword evidence="2" id="KW-1185">Reference proteome</keyword>
<dbReference type="EMBL" id="BGZK01000723">
    <property type="protein sequence ID" value="GBP57929.1"/>
    <property type="molecule type" value="Genomic_DNA"/>
</dbReference>
<protein>
    <submittedName>
        <fullName evidence="1">Uncharacterized protein</fullName>
    </submittedName>
</protein>
<sequence>MHTALSVFTSNPLKRQEAITHIRYYGCAALAAYIEACKIADRVTTSLSRRYMRPHGAGRHEIRRMGLLSGVVTCKIILFLLSTKHF</sequence>
<evidence type="ECO:0000313" key="2">
    <source>
        <dbReference type="Proteomes" id="UP000299102"/>
    </source>
</evidence>
<reference evidence="1 2" key="1">
    <citation type="journal article" date="2019" name="Commun. Biol.">
        <title>The bagworm genome reveals a unique fibroin gene that provides high tensile strength.</title>
        <authorList>
            <person name="Kono N."/>
            <person name="Nakamura H."/>
            <person name="Ohtoshi R."/>
            <person name="Tomita M."/>
            <person name="Numata K."/>
            <person name="Arakawa K."/>
        </authorList>
    </citation>
    <scope>NUCLEOTIDE SEQUENCE [LARGE SCALE GENOMIC DNA]</scope>
</reference>
<gene>
    <name evidence="1" type="ORF">EVAR_40788_1</name>
</gene>
<evidence type="ECO:0000313" key="1">
    <source>
        <dbReference type="EMBL" id="GBP57929.1"/>
    </source>
</evidence>
<name>A0A4C1X6D0_EUMVA</name>
<comment type="caution">
    <text evidence="1">The sequence shown here is derived from an EMBL/GenBank/DDBJ whole genome shotgun (WGS) entry which is preliminary data.</text>
</comment>
<accession>A0A4C1X6D0</accession>
<dbReference type="AlphaFoldDB" id="A0A4C1X6D0"/>